<organism evidence="1 2">
    <name type="scientific">Psychracetigena formicireducens</name>
    <dbReference type="NCBI Taxonomy" id="2986056"/>
    <lineage>
        <taxon>Bacteria</taxon>
        <taxon>Bacillati</taxon>
        <taxon>Candidatus Lithacetigenota</taxon>
        <taxon>Candidatus Psychracetigena</taxon>
    </lineage>
</organism>
<dbReference type="EMBL" id="QLTW01000351">
    <property type="protein sequence ID" value="MBT9146157.1"/>
    <property type="molecule type" value="Genomic_DNA"/>
</dbReference>
<dbReference type="SUPFAM" id="SSF53098">
    <property type="entry name" value="Ribonuclease H-like"/>
    <property type="match status" value="1"/>
</dbReference>
<proteinExistence type="predicted"/>
<accession>A0A9E2F2U1</accession>
<protein>
    <submittedName>
        <fullName evidence="1">Uncharacterized protein</fullName>
    </submittedName>
</protein>
<evidence type="ECO:0000313" key="2">
    <source>
        <dbReference type="Proteomes" id="UP000811545"/>
    </source>
</evidence>
<evidence type="ECO:0000313" key="1">
    <source>
        <dbReference type="EMBL" id="MBT9146157.1"/>
    </source>
</evidence>
<dbReference type="AlphaFoldDB" id="A0A9E2F2U1"/>
<sequence>MGSKIKTDFNLWLGCMRGDMPSWNLMVCYNIQDVALLEKLYIKLLPWIKGHANHSLLNETDKPVCPRCGGTHHHKRGFSYTNASK</sequence>
<name>A0A9E2F2U1_PSYF1</name>
<gene>
    <name evidence="1" type="ORF">DDT42_02039</name>
</gene>
<dbReference type="InterPro" id="IPR012337">
    <property type="entry name" value="RNaseH-like_sf"/>
</dbReference>
<dbReference type="Proteomes" id="UP000811545">
    <property type="component" value="Unassembled WGS sequence"/>
</dbReference>
<reference evidence="1 2" key="1">
    <citation type="journal article" date="2021" name="bioRxiv">
        <title>Unique metabolic strategies in Hadean analogues reveal hints for primordial physiology.</title>
        <authorList>
            <person name="Nobu M.K."/>
            <person name="Nakai R."/>
            <person name="Tamazawa S."/>
            <person name="Mori H."/>
            <person name="Toyoda A."/>
            <person name="Ijiri A."/>
            <person name="Suzuki S."/>
            <person name="Kurokawa K."/>
            <person name="Kamagata Y."/>
            <person name="Tamaki H."/>
        </authorList>
    </citation>
    <scope>NUCLEOTIDE SEQUENCE [LARGE SCALE GENOMIC DNA]</scope>
    <source>
        <strain evidence="1">BS525</strain>
    </source>
</reference>
<comment type="caution">
    <text evidence="1">The sequence shown here is derived from an EMBL/GenBank/DDBJ whole genome shotgun (WGS) entry which is preliminary data.</text>
</comment>